<feature type="domain" description="Aminotransferase-like plant mobile" evidence="1">
    <location>
        <begin position="174"/>
        <end position="273"/>
    </location>
</feature>
<dbReference type="AlphaFoldDB" id="A0AAP0KU11"/>
<evidence type="ECO:0000313" key="2">
    <source>
        <dbReference type="EMBL" id="KAK9157365.1"/>
    </source>
</evidence>
<keyword evidence="3" id="KW-1185">Reference proteome</keyword>
<proteinExistence type="predicted"/>
<protein>
    <recommendedName>
        <fullName evidence="1">Aminotransferase-like plant mobile domain-containing protein</fullName>
    </recommendedName>
</protein>
<dbReference type="PANTHER" id="PTHR46033">
    <property type="entry name" value="PROTEIN MAIN-LIKE 2"/>
    <property type="match status" value="1"/>
</dbReference>
<gene>
    <name evidence="2" type="ORF">Scep_003939</name>
</gene>
<dbReference type="PANTHER" id="PTHR46033:SF71">
    <property type="entry name" value="OS11G0534500 PROTEIN"/>
    <property type="match status" value="1"/>
</dbReference>
<comment type="caution">
    <text evidence="2">The sequence shown here is derived from an EMBL/GenBank/DDBJ whole genome shotgun (WGS) entry which is preliminary data.</text>
</comment>
<organism evidence="2 3">
    <name type="scientific">Stephania cephalantha</name>
    <dbReference type="NCBI Taxonomy" id="152367"/>
    <lineage>
        <taxon>Eukaryota</taxon>
        <taxon>Viridiplantae</taxon>
        <taxon>Streptophyta</taxon>
        <taxon>Embryophyta</taxon>
        <taxon>Tracheophyta</taxon>
        <taxon>Spermatophyta</taxon>
        <taxon>Magnoliopsida</taxon>
        <taxon>Ranunculales</taxon>
        <taxon>Menispermaceae</taxon>
        <taxon>Menispermoideae</taxon>
        <taxon>Cissampelideae</taxon>
        <taxon>Stephania</taxon>
    </lineage>
</organism>
<evidence type="ECO:0000259" key="1">
    <source>
        <dbReference type="Pfam" id="PF10536"/>
    </source>
</evidence>
<dbReference type="InterPro" id="IPR019557">
    <property type="entry name" value="AminoTfrase-like_pln_mobile"/>
</dbReference>
<sequence>MVSTEKMAENVVKHITASVDLARANSGVHIGMARAKTKANRSPCKVGQRRHASITASLVDEGVPERKRRLVLIGRQKQSRMKGSFDTSNFAANANATSFASGLLDLSLLPSFRNHMLLDIWRNKGRGFLKCINHGYQISTWKTIMKHPEKEKVAKLFNDSDLGLLGYISYDGFNSAYISRIVERWQPKTNTSHSPFGEITITLEDVRFLLGILVTFKTMVAPFKDHKSVTAMVSRLLEVSVTNADKEIRTRPSLPVSLEWLKDQFSVPKKERKNLTGKELPMYILAPIVWFERTCYAFLERLFFPTSLVQESPFPPPASGTRGQDWFLVKGGRSSCIHVPSSRHCQSCQSHTTFWLFDIIRVIRAF</sequence>
<dbReference type="Proteomes" id="UP001419268">
    <property type="component" value="Unassembled WGS sequence"/>
</dbReference>
<dbReference type="Pfam" id="PF10536">
    <property type="entry name" value="PMD"/>
    <property type="match status" value="1"/>
</dbReference>
<accession>A0AAP0KU11</accession>
<dbReference type="InterPro" id="IPR044824">
    <property type="entry name" value="MAIN-like"/>
</dbReference>
<dbReference type="EMBL" id="JBBNAG010000002">
    <property type="protein sequence ID" value="KAK9157365.1"/>
    <property type="molecule type" value="Genomic_DNA"/>
</dbReference>
<dbReference type="GO" id="GO:0010073">
    <property type="term" value="P:meristem maintenance"/>
    <property type="evidence" value="ECO:0007669"/>
    <property type="project" value="InterPro"/>
</dbReference>
<evidence type="ECO:0000313" key="3">
    <source>
        <dbReference type="Proteomes" id="UP001419268"/>
    </source>
</evidence>
<reference evidence="2 3" key="1">
    <citation type="submission" date="2024-01" db="EMBL/GenBank/DDBJ databases">
        <title>Genome assemblies of Stephania.</title>
        <authorList>
            <person name="Yang L."/>
        </authorList>
    </citation>
    <scope>NUCLEOTIDE SEQUENCE [LARGE SCALE GENOMIC DNA]</scope>
    <source>
        <strain evidence="2">JXDWG</strain>
        <tissue evidence="2">Leaf</tissue>
    </source>
</reference>
<name>A0AAP0KU11_9MAGN</name>